<keyword evidence="1" id="KW-0472">Membrane</keyword>
<feature type="transmembrane region" description="Helical" evidence="1">
    <location>
        <begin position="52"/>
        <end position="70"/>
    </location>
</feature>
<sequence>MSDWCIHAANLFYLASFVGRDMLWLRTLTCFGLAFGLIFFSACTPNPMYGPAFWHAAFLLINIYQIYHLVGQRRRLGLNPKQQVIQRAMLDGLNDEELRNSLTHTVCSPDGRVRLLTADGNRQLSPDELAFREIAFDRLSRAEMINLLARRVWKSTKKLGRVASQA</sequence>
<comment type="caution">
    <text evidence="3">The sequence shown here is derived from an EMBL/GenBank/DDBJ whole genome shotgun (WGS) entry which is preliminary data.</text>
</comment>
<proteinExistence type="predicted"/>
<feature type="transmembrane region" description="Helical" evidence="1">
    <location>
        <begin position="23"/>
        <end position="40"/>
    </location>
</feature>
<gene>
    <name evidence="3" type="ORF">NG895_29160</name>
</gene>
<feature type="domain" description="POPDC1-3" evidence="2">
    <location>
        <begin position="2"/>
        <end position="87"/>
    </location>
</feature>
<dbReference type="Pfam" id="PF04831">
    <property type="entry name" value="POPDC1-3"/>
    <property type="match status" value="1"/>
</dbReference>
<dbReference type="EMBL" id="JAMXLR010000095">
    <property type="protein sequence ID" value="MCO6047991.1"/>
    <property type="molecule type" value="Genomic_DNA"/>
</dbReference>
<evidence type="ECO:0000259" key="2">
    <source>
        <dbReference type="Pfam" id="PF04831"/>
    </source>
</evidence>
<dbReference type="AlphaFoldDB" id="A0A9X2FJ86"/>
<keyword evidence="1" id="KW-0812">Transmembrane</keyword>
<organism evidence="3 4">
    <name type="scientific">Aeoliella straminimaris</name>
    <dbReference type="NCBI Taxonomy" id="2954799"/>
    <lineage>
        <taxon>Bacteria</taxon>
        <taxon>Pseudomonadati</taxon>
        <taxon>Planctomycetota</taxon>
        <taxon>Planctomycetia</taxon>
        <taxon>Pirellulales</taxon>
        <taxon>Lacipirellulaceae</taxon>
        <taxon>Aeoliella</taxon>
    </lineage>
</organism>
<accession>A0A9X2FJ86</accession>
<protein>
    <submittedName>
        <fullName evidence="3">Popeye domain-containing protein</fullName>
    </submittedName>
</protein>
<reference evidence="3" key="1">
    <citation type="submission" date="2022-06" db="EMBL/GenBank/DDBJ databases">
        <title>Aeoliella straminimaris, a novel planctomycete from sediments.</title>
        <authorList>
            <person name="Vitorino I.R."/>
            <person name="Lage O.M."/>
        </authorList>
    </citation>
    <scope>NUCLEOTIDE SEQUENCE</scope>
    <source>
        <strain evidence="3">ICT_H6.2</strain>
    </source>
</reference>
<dbReference type="InterPro" id="IPR055272">
    <property type="entry name" value="POPDC1-3_dom"/>
</dbReference>
<evidence type="ECO:0000313" key="3">
    <source>
        <dbReference type="EMBL" id="MCO6047991.1"/>
    </source>
</evidence>
<dbReference type="RefSeq" id="WP_252856106.1">
    <property type="nucleotide sequence ID" value="NZ_JAMXLR010000095.1"/>
</dbReference>
<dbReference type="Proteomes" id="UP001155241">
    <property type="component" value="Unassembled WGS sequence"/>
</dbReference>
<evidence type="ECO:0000256" key="1">
    <source>
        <dbReference type="SAM" id="Phobius"/>
    </source>
</evidence>
<name>A0A9X2FJ86_9BACT</name>
<evidence type="ECO:0000313" key="4">
    <source>
        <dbReference type="Proteomes" id="UP001155241"/>
    </source>
</evidence>
<keyword evidence="1" id="KW-1133">Transmembrane helix</keyword>
<keyword evidence="4" id="KW-1185">Reference proteome</keyword>